<evidence type="ECO:0000313" key="3">
    <source>
        <dbReference type="Proteomes" id="UP001058974"/>
    </source>
</evidence>
<feature type="compositionally biased region" description="Basic and acidic residues" evidence="1">
    <location>
        <begin position="141"/>
        <end position="151"/>
    </location>
</feature>
<keyword evidence="3" id="KW-1185">Reference proteome</keyword>
<name>A0A9D4X6I6_PEA</name>
<sequence length="151" mass="17269">MRYGDIKSKMLEVAKPLVNKFQYLWWRDLKLTGVVEADDYNWFANNISCKIGNGSTIEFWRNSWLGYPSLDRLFPLIFARVVDQKLKVLNMGEWVDNKADGSETLKALETRLLHPLTPSEAAALEDRLFQPLTPSEADDSEAIKASKFSDP</sequence>
<feature type="region of interest" description="Disordered" evidence="1">
    <location>
        <begin position="132"/>
        <end position="151"/>
    </location>
</feature>
<evidence type="ECO:0000313" key="2">
    <source>
        <dbReference type="EMBL" id="KAI5414522.1"/>
    </source>
</evidence>
<gene>
    <name evidence="2" type="ORF">KIW84_040137</name>
</gene>
<dbReference type="Proteomes" id="UP001058974">
    <property type="component" value="Chromosome 4"/>
</dbReference>
<reference evidence="2 3" key="1">
    <citation type="journal article" date="2022" name="Nat. Genet.">
        <title>Improved pea reference genome and pan-genome highlight genomic features and evolutionary characteristics.</title>
        <authorList>
            <person name="Yang T."/>
            <person name="Liu R."/>
            <person name="Luo Y."/>
            <person name="Hu S."/>
            <person name="Wang D."/>
            <person name="Wang C."/>
            <person name="Pandey M.K."/>
            <person name="Ge S."/>
            <person name="Xu Q."/>
            <person name="Li N."/>
            <person name="Li G."/>
            <person name="Huang Y."/>
            <person name="Saxena R.K."/>
            <person name="Ji Y."/>
            <person name="Li M."/>
            <person name="Yan X."/>
            <person name="He Y."/>
            <person name="Liu Y."/>
            <person name="Wang X."/>
            <person name="Xiang C."/>
            <person name="Varshney R.K."/>
            <person name="Ding H."/>
            <person name="Gao S."/>
            <person name="Zong X."/>
        </authorList>
    </citation>
    <scope>NUCLEOTIDE SEQUENCE [LARGE SCALE GENOMIC DNA]</scope>
    <source>
        <strain evidence="2 3">cv. Zhongwan 6</strain>
    </source>
</reference>
<dbReference type="AlphaFoldDB" id="A0A9D4X6I6"/>
<comment type="caution">
    <text evidence="2">The sequence shown here is derived from an EMBL/GenBank/DDBJ whole genome shotgun (WGS) entry which is preliminary data.</text>
</comment>
<evidence type="ECO:0000256" key="1">
    <source>
        <dbReference type="SAM" id="MobiDB-lite"/>
    </source>
</evidence>
<dbReference type="EMBL" id="JAMSHJ010000004">
    <property type="protein sequence ID" value="KAI5414522.1"/>
    <property type="molecule type" value="Genomic_DNA"/>
</dbReference>
<protein>
    <submittedName>
        <fullName evidence="2">Uncharacterized protein</fullName>
    </submittedName>
</protein>
<dbReference type="Gramene" id="Psat04G0013700-T1">
    <property type="protein sequence ID" value="KAI5414522.1"/>
    <property type="gene ID" value="KIW84_040137"/>
</dbReference>
<organism evidence="2 3">
    <name type="scientific">Pisum sativum</name>
    <name type="common">Garden pea</name>
    <name type="synonym">Lathyrus oleraceus</name>
    <dbReference type="NCBI Taxonomy" id="3888"/>
    <lineage>
        <taxon>Eukaryota</taxon>
        <taxon>Viridiplantae</taxon>
        <taxon>Streptophyta</taxon>
        <taxon>Embryophyta</taxon>
        <taxon>Tracheophyta</taxon>
        <taxon>Spermatophyta</taxon>
        <taxon>Magnoliopsida</taxon>
        <taxon>eudicotyledons</taxon>
        <taxon>Gunneridae</taxon>
        <taxon>Pentapetalae</taxon>
        <taxon>rosids</taxon>
        <taxon>fabids</taxon>
        <taxon>Fabales</taxon>
        <taxon>Fabaceae</taxon>
        <taxon>Papilionoideae</taxon>
        <taxon>50 kb inversion clade</taxon>
        <taxon>NPAAA clade</taxon>
        <taxon>Hologalegina</taxon>
        <taxon>IRL clade</taxon>
        <taxon>Fabeae</taxon>
        <taxon>Lathyrus</taxon>
    </lineage>
</organism>
<proteinExistence type="predicted"/>
<accession>A0A9D4X6I6</accession>